<evidence type="ECO:0000313" key="3">
    <source>
        <dbReference type="Proteomes" id="UP000197208"/>
    </source>
</evidence>
<keyword evidence="3" id="KW-1185">Reference proteome</keyword>
<sequence>MLRGLQSGMTLGQLLGGHLPAPWWAWAVKPPIVLLITVLLGRRRSSRLFAAGIMLIPSWTGGLLLHGLVAVAVRVLLRGATS</sequence>
<evidence type="ECO:0000256" key="1">
    <source>
        <dbReference type="SAM" id="Phobius"/>
    </source>
</evidence>
<protein>
    <submittedName>
        <fullName evidence="2">Uncharacterized protein</fullName>
    </submittedName>
</protein>
<gene>
    <name evidence="2" type="ORF">CBQ26_11990</name>
</gene>
<feature type="transmembrane region" description="Helical" evidence="1">
    <location>
        <begin position="48"/>
        <end position="77"/>
    </location>
</feature>
<dbReference type="EMBL" id="NHMK01000016">
    <property type="protein sequence ID" value="OWL95474.1"/>
    <property type="molecule type" value="Genomic_DNA"/>
</dbReference>
<dbReference type="Proteomes" id="UP000197208">
    <property type="component" value="Unassembled WGS sequence"/>
</dbReference>
<organism evidence="2 3">
    <name type="scientific">Deinococcus indicus</name>
    <dbReference type="NCBI Taxonomy" id="223556"/>
    <lineage>
        <taxon>Bacteria</taxon>
        <taxon>Thermotogati</taxon>
        <taxon>Deinococcota</taxon>
        <taxon>Deinococci</taxon>
        <taxon>Deinococcales</taxon>
        <taxon>Deinococcaceae</taxon>
        <taxon>Deinococcus</taxon>
    </lineage>
</organism>
<evidence type="ECO:0000313" key="2">
    <source>
        <dbReference type="EMBL" id="OWL95474.1"/>
    </source>
</evidence>
<proteinExistence type="predicted"/>
<accession>A0A246BJH8</accession>
<feature type="transmembrane region" description="Helical" evidence="1">
    <location>
        <begin position="23"/>
        <end position="41"/>
    </location>
</feature>
<comment type="caution">
    <text evidence="2">The sequence shown here is derived from an EMBL/GenBank/DDBJ whole genome shotgun (WGS) entry which is preliminary data.</text>
</comment>
<keyword evidence="1" id="KW-1133">Transmembrane helix</keyword>
<keyword evidence="1" id="KW-0472">Membrane</keyword>
<keyword evidence="1" id="KW-0812">Transmembrane</keyword>
<dbReference type="AlphaFoldDB" id="A0A246BJH8"/>
<reference evidence="2 3" key="1">
    <citation type="submission" date="2017-05" db="EMBL/GenBank/DDBJ databases">
        <title>De novo genome assembly of Deniococcus indicus strain DR1.</title>
        <authorList>
            <person name="Chauhan D."/>
            <person name="Yennamalli R.M."/>
            <person name="Priyadarshini R."/>
        </authorList>
    </citation>
    <scope>NUCLEOTIDE SEQUENCE [LARGE SCALE GENOMIC DNA]</scope>
    <source>
        <strain evidence="2 3">DR1</strain>
    </source>
</reference>
<name>A0A246BJH8_9DEIO</name>